<name>A0AAN8JKX7_PATCE</name>
<evidence type="ECO:0000256" key="1">
    <source>
        <dbReference type="SAM" id="MobiDB-lite"/>
    </source>
</evidence>
<feature type="transmembrane region" description="Helical" evidence="2">
    <location>
        <begin position="159"/>
        <end position="177"/>
    </location>
</feature>
<feature type="region of interest" description="Disordered" evidence="1">
    <location>
        <begin position="75"/>
        <end position="108"/>
    </location>
</feature>
<accession>A0AAN8JKX7</accession>
<sequence length="192" mass="22095">MASKGQLTSTDIHVRILYLITLLLTTLIATTVWMGYTELKRLKILLDDKVSKSEVMYVRFKESGFMEDDQILPSTWSDPADQRQYTGDDNNSEEVKSTRERRHVVEGSGSANPDDWAWLSSYSRIPVSRTLFNSIPFGLSIAATSFCHLCFFYKTSFRYMIPGILFLKAIFICLFLSHHDSFWEYLAHLSPV</sequence>
<gene>
    <name evidence="3" type="ORF">SNE40_012078</name>
</gene>
<comment type="caution">
    <text evidence="3">The sequence shown here is derived from an EMBL/GenBank/DDBJ whole genome shotgun (WGS) entry which is preliminary data.</text>
</comment>
<keyword evidence="2" id="KW-1133">Transmembrane helix</keyword>
<dbReference type="AlphaFoldDB" id="A0AAN8JKX7"/>
<organism evidence="3 4">
    <name type="scientific">Patella caerulea</name>
    <name type="common">Rayed Mediterranean limpet</name>
    <dbReference type="NCBI Taxonomy" id="87958"/>
    <lineage>
        <taxon>Eukaryota</taxon>
        <taxon>Metazoa</taxon>
        <taxon>Spiralia</taxon>
        <taxon>Lophotrochozoa</taxon>
        <taxon>Mollusca</taxon>
        <taxon>Gastropoda</taxon>
        <taxon>Patellogastropoda</taxon>
        <taxon>Patelloidea</taxon>
        <taxon>Patellidae</taxon>
        <taxon>Patella</taxon>
    </lineage>
</organism>
<reference evidence="3 4" key="1">
    <citation type="submission" date="2024-01" db="EMBL/GenBank/DDBJ databases">
        <title>The genome of the rayed Mediterranean limpet Patella caerulea (Linnaeus, 1758).</title>
        <authorList>
            <person name="Anh-Thu Weber A."/>
            <person name="Halstead-Nussloch G."/>
        </authorList>
    </citation>
    <scope>NUCLEOTIDE SEQUENCE [LARGE SCALE GENOMIC DNA]</scope>
    <source>
        <strain evidence="3">AATW-2023a</strain>
        <tissue evidence="3">Whole specimen</tissue>
    </source>
</reference>
<evidence type="ECO:0000256" key="2">
    <source>
        <dbReference type="SAM" id="Phobius"/>
    </source>
</evidence>
<evidence type="ECO:0000313" key="4">
    <source>
        <dbReference type="Proteomes" id="UP001347796"/>
    </source>
</evidence>
<feature type="transmembrane region" description="Helical" evidence="2">
    <location>
        <begin position="131"/>
        <end position="153"/>
    </location>
</feature>
<dbReference type="EMBL" id="JAZGQO010000008">
    <property type="protein sequence ID" value="KAK6179806.1"/>
    <property type="molecule type" value="Genomic_DNA"/>
</dbReference>
<dbReference type="Proteomes" id="UP001347796">
    <property type="component" value="Unassembled WGS sequence"/>
</dbReference>
<evidence type="ECO:0000313" key="3">
    <source>
        <dbReference type="EMBL" id="KAK6179806.1"/>
    </source>
</evidence>
<proteinExistence type="predicted"/>
<keyword evidence="2" id="KW-0472">Membrane</keyword>
<protein>
    <submittedName>
        <fullName evidence="3">Uncharacterized protein</fullName>
    </submittedName>
</protein>
<keyword evidence="4" id="KW-1185">Reference proteome</keyword>
<keyword evidence="2" id="KW-0812">Transmembrane</keyword>
<feature type="compositionally biased region" description="Polar residues" evidence="1">
    <location>
        <begin position="75"/>
        <end position="89"/>
    </location>
</feature>
<feature type="transmembrane region" description="Helical" evidence="2">
    <location>
        <begin position="16"/>
        <end position="36"/>
    </location>
</feature>